<dbReference type="GO" id="GO:0017025">
    <property type="term" value="F:TBP-class protein binding"/>
    <property type="evidence" value="ECO:0007669"/>
    <property type="project" value="TreeGrafter"/>
</dbReference>
<reference evidence="1" key="1">
    <citation type="journal article" date="2021" name="Genome Biol. Evol.">
        <title>The assembled and annotated genome of the fairy-ring fungus Marasmius oreades.</title>
        <authorList>
            <person name="Hiltunen M."/>
            <person name="Ament-Velasquez S.L."/>
            <person name="Johannesson H."/>
        </authorList>
    </citation>
    <scope>NUCLEOTIDE SEQUENCE</scope>
    <source>
        <strain evidence="1">03SP1</strain>
    </source>
</reference>
<dbReference type="PANTHER" id="PTHR28244:SF1">
    <property type="entry name" value="RNA POLYMERASE I-SPECIFIC TRANSCRIPTION INITIATION FACTOR RRN11"/>
    <property type="match status" value="1"/>
</dbReference>
<name>A0A9P7UY20_9AGAR</name>
<dbReference type="KEGG" id="more:E1B28_004172"/>
<dbReference type="InterPro" id="IPR053029">
    <property type="entry name" value="RNA_pol_I-specific_init_factor"/>
</dbReference>
<keyword evidence="2" id="KW-1185">Reference proteome</keyword>
<dbReference type="GeneID" id="66073248"/>
<protein>
    <submittedName>
        <fullName evidence="1">Uncharacterized protein</fullName>
    </submittedName>
</protein>
<comment type="caution">
    <text evidence="1">The sequence shown here is derived from an EMBL/GenBank/DDBJ whole genome shotgun (WGS) entry which is preliminary data.</text>
</comment>
<organism evidence="1 2">
    <name type="scientific">Marasmius oreades</name>
    <name type="common">fairy-ring Marasmius</name>
    <dbReference type="NCBI Taxonomy" id="181124"/>
    <lineage>
        <taxon>Eukaryota</taxon>
        <taxon>Fungi</taxon>
        <taxon>Dikarya</taxon>
        <taxon>Basidiomycota</taxon>
        <taxon>Agaricomycotina</taxon>
        <taxon>Agaricomycetes</taxon>
        <taxon>Agaricomycetidae</taxon>
        <taxon>Agaricales</taxon>
        <taxon>Marasmiineae</taxon>
        <taxon>Marasmiaceae</taxon>
        <taxon>Marasmius</taxon>
    </lineage>
</organism>
<dbReference type="PANTHER" id="PTHR28244">
    <property type="entry name" value="RNA POLYMERASE I-SPECIFIC TRANSCRIPTION INITIATION FACTOR RRN11"/>
    <property type="match status" value="1"/>
</dbReference>
<proteinExistence type="predicted"/>
<dbReference type="GO" id="GO:0042790">
    <property type="term" value="P:nucleolar large rRNA transcription by RNA polymerase I"/>
    <property type="evidence" value="ECO:0007669"/>
    <property type="project" value="TreeGrafter"/>
</dbReference>
<gene>
    <name evidence="1" type="ORF">E1B28_004172</name>
</gene>
<dbReference type="GO" id="GO:0070860">
    <property type="term" value="C:RNA polymerase I core factor complex"/>
    <property type="evidence" value="ECO:0007669"/>
    <property type="project" value="TreeGrafter"/>
</dbReference>
<dbReference type="AlphaFoldDB" id="A0A9P7UY20"/>
<accession>A0A9P7UY20</accession>
<sequence length="245" mass="28790">MHLTEQSFLFDSLSSKAPNTARKVHIRRLYDIFQLCLHRSDIPRARRAWATLARCKEIKWLSMWTTAIYLVGEKHSAEEDIPRQLALLRELMLHNSADREAILQEMIFRLIMLERYREALDELELYLPSFPYQDNPVLHTYAGLLCFYIAQNFEDGQQTFHFNDGTLREARTHLERAAELEPDNVVAKSFLDKISRIQSGKSRTMMHHENQESDDDFHMNIENASEHVVPKRKRIRTTNNMGGDM</sequence>
<dbReference type="EMBL" id="CM032182">
    <property type="protein sequence ID" value="KAG7096760.1"/>
    <property type="molecule type" value="Genomic_DNA"/>
</dbReference>
<dbReference type="GO" id="GO:0001164">
    <property type="term" value="F:RNA polymerase I core promoter sequence-specific DNA binding"/>
    <property type="evidence" value="ECO:0007669"/>
    <property type="project" value="TreeGrafter"/>
</dbReference>
<evidence type="ECO:0000313" key="2">
    <source>
        <dbReference type="Proteomes" id="UP001049176"/>
    </source>
</evidence>
<dbReference type="RefSeq" id="XP_043013230.1">
    <property type="nucleotide sequence ID" value="XM_043148630.1"/>
</dbReference>
<dbReference type="InterPro" id="IPR011990">
    <property type="entry name" value="TPR-like_helical_dom_sf"/>
</dbReference>
<dbReference type="OrthoDB" id="2159786at2759"/>
<dbReference type="Proteomes" id="UP001049176">
    <property type="component" value="Chromosome 2"/>
</dbReference>
<evidence type="ECO:0000313" key="1">
    <source>
        <dbReference type="EMBL" id="KAG7096760.1"/>
    </source>
</evidence>
<dbReference type="Gene3D" id="1.25.40.10">
    <property type="entry name" value="Tetratricopeptide repeat domain"/>
    <property type="match status" value="1"/>
</dbReference>